<evidence type="ECO:0000313" key="1">
    <source>
        <dbReference type="EMBL" id="QHN65481.1"/>
    </source>
</evidence>
<dbReference type="EMBL" id="CP029149">
    <property type="protein sequence ID" value="QHN65481.1"/>
    <property type="molecule type" value="Genomic_DNA"/>
</dbReference>
<protein>
    <submittedName>
        <fullName evidence="1">Uncharacterized protein</fullName>
    </submittedName>
</protein>
<accession>A0A6P1QX73</accession>
<dbReference type="Proteomes" id="UP000464318">
    <property type="component" value="Chromosome"/>
</dbReference>
<dbReference type="KEGG" id="bcad:DBX24_06085"/>
<evidence type="ECO:0000313" key="2">
    <source>
        <dbReference type="Proteomes" id="UP000464318"/>
    </source>
</evidence>
<proteinExistence type="predicted"/>
<dbReference type="RefSeq" id="WP_160224300.1">
    <property type="nucleotide sequence ID" value="NZ_CP029149.1"/>
</dbReference>
<reference evidence="1 2" key="1">
    <citation type="submission" date="2018-04" db="EMBL/GenBank/DDBJ databases">
        <title>Characteristic and Complete Genome Sequencing of A Novel Member of Infective Endocarditis Causative Bacteria: Bergeyella cardium QL-PH.</title>
        <authorList>
            <person name="Pan H."/>
            <person name="Sun E."/>
            <person name="Zhang Y."/>
        </authorList>
    </citation>
    <scope>NUCLEOTIDE SEQUENCE [LARGE SCALE GENOMIC DNA]</scope>
    <source>
        <strain evidence="1 2">HPQL</strain>
    </source>
</reference>
<dbReference type="AlphaFoldDB" id="A0A6P1QX73"/>
<organism evidence="1 2">
    <name type="scientific">Bergeyella cardium</name>
    <dbReference type="NCBI Taxonomy" id="1585976"/>
    <lineage>
        <taxon>Bacteria</taxon>
        <taxon>Pseudomonadati</taxon>
        <taxon>Bacteroidota</taxon>
        <taxon>Flavobacteriia</taxon>
        <taxon>Flavobacteriales</taxon>
        <taxon>Weeksellaceae</taxon>
        <taxon>Bergeyella</taxon>
    </lineage>
</organism>
<gene>
    <name evidence="1" type="ORF">DBX24_06085</name>
</gene>
<sequence length="53" mass="6195">MEKKKTKKEDNKKVRWVIDPETGKKISKTGYAMRLSWKQGGMIKILDMKAVLK</sequence>
<keyword evidence="2" id="KW-1185">Reference proteome</keyword>
<dbReference type="OrthoDB" id="9961535at2"/>
<name>A0A6P1QX73_9FLAO</name>